<name>A0A8S5S6R8_9CAUD</name>
<organism evidence="1">
    <name type="scientific">Siphoviridae sp. ctVDy27</name>
    <dbReference type="NCBI Taxonomy" id="2827881"/>
    <lineage>
        <taxon>Viruses</taxon>
        <taxon>Duplodnaviria</taxon>
        <taxon>Heunggongvirae</taxon>
        <taxon>Uroviricota</taxon>
        <taxon>Caudoviricetes</taxon>
    </lineage>
</organism>
<evidence type="ECO:0000313" key="1">
    <source>
        <dbReference type="EMBL" id="DAF46733.1"/>
    </source>
</evidence>
<accession>A0A8S5S6R8</accession>
<protein>
    <submittedName>
        <fullName evidence="1">Uncharacterized protein</fullName>
    </submittedName>
</protein>
<dbReference type="EMBL" id="BK032543">
    <property type="protein sequence ID" value="DAF46733.1"/>
    <property type="molecule type" value="Genomic_DNA"/>
</dbReference>
<reference evidence="1" key="1">
    <citation type="journal article" date="2021" name="Proc. Natl. Acad. Sci. U.S.A.">
        <title>A Catalog of Tens of Thousands of Viruses from Human Metagenomes Reveals Hidden Associations with Chronic Diseases.</title>
        <authorList>
            <person name="Tisza M.J."/>
            <person name="Buck C.B."/>
        </authorList>
    </citation>
    <scope>NUCLEOTIDE SEQUENCE</scope>
    <source>
        <strain evidence="1">CtVDy27</strain>
    </source>
</reference>
<proteinExistence type="predicted"/>
<sequence length="45" mass="5205">MAPFRLSAINYCIKKEPLRLWHVTLCPGDKRITSFYSSLLACFTI</sequence>